<reference evidence="1 2" key="1">
    <citation type="journal article" date="2014" name="Genome Biol. Evol.">
        <title>The genome of the myxosporean Thelohanellus kitauei shows adaptations to nutrient acquisition within its fish host.</title>
        <authorList>
            <person name="Yang Y."/>
            <person name="Xiong J."/>
            <person name="Zhou Z."/>
            <person name="Huo F."/>
            <person name="Miao W."/>
            <person name="Ran C."/>
            <person name="Liu Y."/>
            <person name="Zhang J."/>
            <person name="Feng J."/>
            <person name="Wang M."/>
            <person name="Wang M."/>
            <person name="Wang L."/>
            <person name="Yao B."/>
        </authorList>
    </citation>
    <scope>NUCLEOTIDE SEQUENCE [LARGE SCALE GENOMIC DNA]</scope>
    <source>
        <strain evidence="1">Wuqing</strain>
    </source>
</reference>
<sequence length="105" mass="12498">MRSTEKLYPYGFHDSTLYRYTKSVNRSRELYILVLAPGYKRTEKDIAAYLSTASDFLYPILREGFIICFPHDYNPVVNQETKSYKALEEYRDKKKQACKPLQKRE</sequence>
<dbReference type="Proteomes" id="UP000031668">
    <property type="component" value="Unassembled WGS sequence"/>
</dbReference>
<dbReference type="EMBL" id="JWZT01001702">
    <property type="protein sequence ID" value="KII71614.1"/>
    <property type="molecule type" value="Genomic_DNA"/>
</dbReference>
<keyword evidence="2" id="KW-1185">Reference proteome</keyword>
<proteinExistence type="predicted"/>
<gene>
    <name evidence="1" type="ORF">RF11_11726</name>
</gene>
<evidence type="ECO:0000313" key="2">
    <source>
        <dbReference type="Proteomes" id="UP000031668"/>
    </source>
</evidence>
<dbReference type="AlphaFoldDB" id="A0A0C2J1E8"/>
<name>A0A0C2J1E8_THEKT</name>
<comment type="caution">
    <text evidence="1">The sequence shown here is derived from an EMBL/GenBank/DDBJ whole genome shotgun (WGS) entry which is preliminary data.</text>
</comment>
<accession>A0A0C2J1E8</accession>
<organism evidence="1 2">
    <name type="scientific">Thelohanellus kitauei</name>
    <name type="common">Myxosporean</name>
    <dbReference type="NCBI Taxonomy" id="669202"/>
    <lineage>
        <taxon>Eukaryota</taxon>
        <taxon>Metazoa</taxon>
        <taxon>Cnidaria</taxon>
        <taxon>Myxozoa</taxon>
        <taxon>Myxosporea</taxon>
        <taxon>Bivalvulida</taxon>
        <taxon>Platysporina</taxon>
        <taxon>Myxobolidae</taxon>
        <taxon>Thelohanellus</taxon>
    </lineage>
</organism>
<evidence type="ECO:0000313" key="1">
    <source>
        <dbReference type="EMBL" id="KII71614.1"/>
    </source>
</evidence>
<protein>
    <submittedName>
        <fullName evidence="1">Uncharacterized protein</fullName>
    </submittedName>
</protein>